<name>A0A814YPI4_9BILA</name>
<evidence type="ECO:0000313" key="1">
    <source>
        <dbReference type="EMBL" id="CAF1232342.1"/>
    </source>
</evidence>
<dbReference type="AlphaFoldDB" id="A0A814YPI4"/>
<gene>
    <name evidence="1" type="ORF">ZHD862_LOCUS24437</name>
</gene>
<dbReference type="EMBL" id="CAJNOT010001662">
    <property type="protein sequence ID" value="CAF1232342.1"/>
    <property type="molecule type" value="Genomic_DNA"/>
</dbReference>
<protein>
    <submittedName>
        <fullName evidence="1">Uncharacterized protein</fullName>
    </submittedName>
</protein>
<organism evidence="1 2">
    <name type="scientific">Rotaria sordida</name>
    <dbReference type="NCBI Taxonomy" id="392033"/>
    <lineage>
        <taxon>Eukaryota</taxon>
        <taxon>Metazoa</taxon>
        <taxon>Spiralia</taxon>
        <taxon>Gnathifera</taxon>
        <taxon>Rotifera</taxon>
        <taxon>Eurotatoria</taxon>
        <taxon>Bdelloidea</taxon>
        <taxon>Philodinida</taxon>
        <taxon>Philodinidae</taxon>
        <taxon>Rotaria</taxon>
    </lineage>
</organism>
<comment type="caution">
    <text evidence="1">The sequence shown here is derived from an EMBL/GenBank/DDBJ whole genome shotgun (WGS) entry which is preliminary data.</text>
</comment>
<feature type="non-terminal residue" evidence="1">
    <location>
        <position position="48"/>
    </location>
</feature>
<evidence type="ECO:0000313" key="2">
    <source>
        <dbReference type="Proteomes" id="UP000663864"/>
    </source>
</evidence>
<proteinExistence type="predicted"/>
<accession>A0A814YPI4</accession>
<sequence>MQNGVINAYHGFAAREAFKKLPPLPRTTELIGTIQLSGTKAITLDISK</sequence>
<dbReference type="Proteomes" id="UP000663864">
    <property type="component" value="Unassembled WGS sequence"/>
</dbReference>
<reference evidence="1" key="1">
    <citation type="submission" date="2021-02" db="EMBL/GenBank/DDBJ databases">
        <authorList>
            <person name="Nowell W R."/>
        </authorList>
    </citation>
    <scope>NUCLEOTIDE SEQUENCE</scope>
</reference>